<feature type="binding site" evidence="1">
    <location>
        <position position="75"/>
    </location>
    <ligand>
        <name>Zn(2+)</name>
        <dbReference type="ChEBI" id="CHEBI:29105"/>
        <note>catalytic</note>
    </ligand>
</feature>
<dbReference type="SMART" id="SM00235">
    <property type="entry name" value="ZnMc"/>
    <property type="match status" value="1"/>
</dbReference>
<dbReference type="InterPro" id="IPR002083">
    <property type="entry name" value="MATH/TRAF_dom"/>
</dbReference>
<accession>A0A6J2RA18</accession>
<dbReference type="RefSeq" id="XP_029306956.1">
    <property type="nucleotide sequence ID" value="XM_029451096.1"/>
</dbReference>
<comment type="cofactor">
    <cofactor evidence="1 2">
        <name>Zn(2+)</name>
        <dbReference type="ChEBI" id="CHEBI:29105"/>
    </cofactor>
    <text evidence="1 2">Binds 1 zinc ion per subunit.</text>
</comment>
<keyword evidence="1 2" id="KW-0645">Protease</keyword>
<dbReference type="PANTHER" id="PTHR10127:SF903">
    <property type="entry name" value="MEPRIN A SUBUNIT"/>
    <property type="match status" value="1"/>
</dbReference>
<organism evidence="6 7">
    <name type="scientific">Cottoperca gobio</name>
    <name type="common">Frogmouth</name>
    <name type="synonym">Aphritis gobio</name>
    <dbReference type="NCBI Taxonomy" id="56716"/>
    <lineage>
        <taxon>Eukaryota</taxon>
        <taxon>Metazoa</taxon>
        <taxon>Chordata</taxon>
        <taxon>Craniata</taxon>
        <taxon>Vertebrata</taxon>
        <taxon>Euteleostomi</taxon>
        <taxon>Actinopterygii</taxon>
        <taxon>Neopterygii</taxon>
        <taxon>Teleostei</taxon>
        <taxon>Neoteleostei</taxon>
        <taxon>Acanthomorphata</taxon>
        <taxon>Eupercaria</taxon>
        <taxon>Perciformes</taxon>
        <taxon>Notothenioidei</taxon>
        <taxon>Bovichtidae</taxon>
        <taxon>Cottoperca</taxon>
    </lineage>
</organism>
<feature type="binding site" evidence="1">
    <location>
        <position position="81"/>
    </location>
    <ligand>
        <name>Zn(2+)</name>
        <dbReference type="ChEBI" id="CHEBI:29105"/>
        <note>catalytic</note>
    </ligand>
</feature>
<dbReference type="Pfam" id="PF00629">
    <property type="entry name" value="MAM"/>
    <property type="match status" value="1"/>
</dbReference>
<feature type="binding site" evidence="1">
    <location>
        <position position="71"/>
    </location>
    <ligand>
        <name>Zn(2+)</name>
        <dbReference type="ChEBI" id="CHEBI:29105"/>
        <note>catalytic</note>
    </ligand>
</feature>
<feature type="domain" description="Peptidase M12A" evidence="5">
    <location>
        <begin position="1"/>
        <end position="194"/>
    </location>
</feature>
<dbReference type="InterPro" id="IPR006026">
    <property type="entry name" value="Peptidase_Metallo"/>
</dbReference>
<dbReference type="InterPro" id="IPR008974">
    <property type="entry name" value="TRAF-like"/>
</dbReference>
<dbReference type="CDD" id="cd06263">
    <property type="entry name" value="MAM"/>
    <property type="match status" value="1"/>
</dbReference>
<evidence type="ECO:0000313" key="6">
    <source>
        <dbReference type="Proteomes" id="UP000504630"/>
    </source>
</evidence>
<dbReference type="InterPro" id="IPR001506">
    <property type="entry name" value="Peptidase_M12A"/>
</dbReference>
<evidence type="ECO:0000313" key="7">
    <source>
        <dbReference type="RefSeq" id="XP_029306956.1"/>
    </source>
</evidence>
<dbReference type="Pfam" id="PF01400">
    <property type="entry name" value="Astacin"/>
    <property type="match status" value="2"/>
</dbReference>
<protein>
    <recommendedName>
        <fullName evidence="2">Metalloendopeptidase</fullName>
        <ecNumber evidence="2">3.4.24.-</ecNumber>
    </recommendedName>
</protein>
<dbReference type="PANTHER" id="PTHR10127">
    <property type="entry name" value="DISCOIDIN, CUB, EGF, LAMININ , AND ZINC METALLOPROTEASE DOMAIN CONTAINING"/>
    <property type="match status" value="1"/>
</dbReference>
<dbReference type="InterPro" id="IPR034035">
    <property type="entry name" value="Astacin-like_dom"/>
</dbReference>
<feature type="domain" description="MAM" evidence="4">
    <location>
        <begin position="201"/>
        <end position="373"/>
    </location>
</feature>
<dbReference type="GO" id="GO:0004222">
    <property type="term" value="F:metalloendopeptidase activity"/>
    <property type="evidence" value="ECO:0007669"/>
    <property type="project" value="UniProtKB-UniRule"/>
</dbReference>
<dbReference type="CDD" id="cd04280">
    <property type="entry name" value="ZnMc_astacin_like"/>
    <property type="match status" value="1"/>
</dbReference>
<keyword evidence="6" id="KW-1185">Reference proteome</keyword>
<dbReference type="InterPro" id="IPR000998">
    <property type="entry name" value="MAM_dom"/>
</dbReference>
<dbReference type="Proteomes" id="UP000504630">
    <property type="component" value="Chromosome 16"/>
</dbReference>
<evidence type="ECO:0000256" key="3">
    <source>
        <dbReference type="SAM" id="MobiDB-lite"/>
    </source>
</evidence>
<dbReference type="PROSITE" id="PS51864">
    <property type="entry name" value="ASTACIN"/>
    <property type="match status" value="1"/>
</dbReference>
<feature type="region of interest" description="Disordered" evidence="3">
    <location>
        <begin position="488"/>
        <end position="508"/>
    </location>
</feature>
<keyword evidence="1 2" id="KW-0378">Hydrolase</keyword>
<dbReference type="GO" id="GO:0008270">
    <property type="term" value="F:zinc ion binding"/>
    <property type="evidence" value="ECO:0007669"/>
    <property type="project" value="UniProtKB-UniRule"/>
</dbReference>
<keyword evidence="1 2" id="KW-0482">Metalloprotease</keyword>
<dbReference type="GO" id="GO:0006508">
    <property type="term" value="P:proteolysis"/>
    <property type="evidence" value="ECO:0007669"/>
    <property type="project" value="UniProtKB-KW"/>
</dbReference>
<dbReference type="Gene3D" id="3.40.390.10">
    <property type="entry name" value="Collagenase (Catalytic Domain)"/>
    <property type="match status" value="1"/>
</dbReference>
<dbReference type="PRINTS" id="PR00020">
    <property type="entry name" value="MAMDOMAIN"/>
</dbReference>
<dbReference type="AlphaFoldDB" id="A0A6J2RA18"/>
<dbReference type="EC" id="3.4.24.-" evidence="2"/>
<dbReference type="OrthoDB" id="291007at2759"/>
<feature type="compositionally biased region" description="Basic and acidic residues" evidence="3">
    <location>
        <begin position="491"/>
        <end position="502"/>
    </location>
</feature>
<keyword evidence="1 2" id="KW-0862">Zinc</keyword>
<dbReference type="InterPro" id="IPR013320">
    <property type="entry name" value="ConA-like_dom_sf"/>
</dbReference>
<dbReference type="InParanoid" id="A0A6J2RA18"/>
<dbReference type="GO" id="GO:0016020">
    <property type="term" value="C:membrane"/>
    <property type="evidence" value="ECO:0007669"/>
    <property type="project" value="InterPro"/>
</dbReference>
<evidence type="ECO:0000259" key="4">
    <source>
        <dbReference type="PROSITE" id="PS50060"/>
    </source>
</evidence>
<dbReference type="PRINTS" id="PR00480">
    <property type="entry name" value="ASTACIN"/>
</dbReference>
<dbReference type="SMART" id="SM00137">
    <property type="entry name" value="MAM"/>
    <property type="match status" value="1"/>
</dbReference>
<evidence type="ECO:0000256" key="1">
    <source>
        <dbReference type="PROSITE-ProRule" id="PRU01211"/>
    </source>
</evidence>
<comment type="caution">
    <text evidence="1">Lacks conserved residue(s) required for the propagation of feature annotation.</text>
</comment>
<dbReference type="SUPFAM" id="SSF49899">
    <property type="entry name" value="Concanavalin A-like lectins/glucanases"/>
    <property type="match status" value="1"/>
</dbReference>
<name>A0A6J2RA18_COTGO</name>
<dbReference type="Pfam" id="PF22486">
    <property type="entry name" value="MATH_2"/>
    <property type="match status" value="1"/>
</dbReference>
<evidence type="ECO:0000259" key="5">
    <source>
        <dbReference type="PROSITE" id="PS51864"/>
    </source>
</evidence>
<feature type="active site" evidence="1">
    <location>
        <position position="72"/>
    </location>
</feature>
<reference evidence="7" key="1">
    <citation type="submission" date="2025-08" db="UniProtKB">
        <authorList>
            <consortium name="RefSeq"/>
        </authorList>
    </citation>
    <scope>IDENTIFICATION</scope>
</reference>
<evidence type="ECO:0000256" key="2">
    <source>
        <dbReference type="RuleBase" id="RU361183"/>
    </source>
</evidence>
<dbReference type="KEGG" id="cgob:115020985"/>
<proteinExistence type="predicted"/>
<feature type="region of interest" description="Disordered" evidence="3">
    <location>
        <begin position="225"/>
        <end position="246"/>
    </location>
</feature>
<dbReference type="Gene3D" id="2.60.120.200">
    <property type="match status" value="1"/>
</dbReference>
<dbReference type="GeneID" id="115020985"/>
<dbReference type="SUPFAM" id="SSF55486">
    <property type="entry name" value="Metalloproteases ('zincins'), catalytic domain"/>
    <property type="match status" value="1"/>
</dbReference>
<dbReference type="InterPro" id="IPR024079">
    <property type="entry name" value="MetalloPept_cat_dom_sf"/>
</dbReference>
<keyword evidence="1 2" id="KW-0479">Metal-binding</keyword>
<dbReference type="PROSITE" id="PS50060">
    <property type="entry name" value="MAM_2"/>
    <property type="match status" value="1"/>
</dbReference>
<sequence length="508" mass="57539">MEEMNAKGLILTAFDQFRLKSCIDFKPRDSEKYYISVQKLSGCFSFIGRVIANGQDLSIGKNCDSISTVEHEFLHALGFYHEHTRYDRDGYVTIFPENIRTGSQKTFIITRLFFICVIPRCLEKNFVKGNNKTTTTQGFRYDYMSVMHYSGNAFSNGNGSTIVTIDPKYQDVIGQRLEMSHIDVLELNSLYKCNSTIAFKMHCSFSNGSMCQMTRCSQSGRGWEMETTVQGGPESDHTSLPNGSGEHGKSYFMHASTASGKEGDSAWLETHMMSTNREHHIQCLQFYYYHSGNPLDHLNIWIREFQNEQDLKGNLRLMGQITGAPTSFWQLHHVTLNATKHFQVEFEVRKGAGNSSGGFSIDDINLSELECPHVTLQLDEFKDRLSKSSFGTTIYSPRQYSTGGYAYAVAVIMYKTYFGAFVQLLSGKSDDQLQWPCLQRQVTFKMLDQNSNIQLQMSKLRTITTDLSKNSNDLTPLVNGSVLPCPQKGPVEIKHPPRDLKESPCSSR</sequence>
<dbReference type="SUPFAM" id="SSF49599">
    <property type="entry name" value="TRAF domain-like"/>
    <property type="match status" value="1"/>
</dbReference>
<dbReference type="Gene3D" id="2.60.210.10">
    <property type="entry name" value="Apoptosis, Tumor Necrosis Factor Receptor Associated Protein 2, Chain A"/>
    <property type="match status" value="1"/>
</dbReference>
<gene>
    <name evidence="7" type="primary">LOC115020985</name>
</gene>